<name>A0ABT0VFW6_9LACO</name>
<proteinExistence type="predicted"/>
<keyword evidence="1" id="KW-1133">Transmembrane helix</keyword>
<dbReference type="RefSeq" id="WP_205143298.1">
    <property type="nucleotide sequence ID" value="NZ_JAFBDN010000004.1"/>
</dbReference>
<gene>
    <name evidence="2" type="ORF">KAK10_02180</name>
</gene>
<feature type="transmembrane region" description="Helical" evidence="1">
    <location>
        <begin position="87"/>
        <end position="105"/>
    </location>
</feature>
<evidence type="ECO:0000256" key="1">
    <source>
        <dbReference type="SAM" id="Phobius"/>
    </source>
</evidence>
<evidence type="ECO:0008006" key="4">
    <source>
        <dbReference type="Google" id="ProtNLM"/>
    </source>
</evidence>
<keyword evidence="1" id="KW-0812">Transmembrane</keyword>
<keyword evidence="3" id="KW-1185">Reference proteome</keyword>
<comment type="caution">
    <text evidence="2">The sequence shown here is derived from an EMBL/GenBank/DDBJ whole genome shotgun (WGS) entry which is preliminary data.</text>
</comment>
<evidence type="ECO:0000313" key="3">
    <source>
        <dbReference type="Proteomes" id="UP001057481"/>
    </source>
</evidence>
<feature type="transmembrane region" description="Helical" evidence="1">
    <location>
        <begin position="117"/>
        <end position="136"/>
    </location>
</feature>
<keyword evidence="1" id="KW-0472">Membrane</keyword>
<dbReference type="Proteomes" id="UP001057481">
    <property type="component" value="Unassembled WGS sequence"/>
</dbReference>
<reference evidence="2" key="1">
    <citation type="submission" date="2021-04" db="EMBL/GenBank/DDBJ databases">
        <title>Taxonomic assessment of Weissella genus.</title>
        <authorList>
            <person name="Fanelli F."/>
            <person name="Chieffi D."/>
            <person name="Dell'Aquila A."/>
            <person name="Gyu-Sung C."/>
            <person name="Franz C.M.A.P."/>
            <person name="Fusco V."/>
        </authorList>
    </citation>
    <scope>NUCLEOTIDE SEQUENCE</scope>
    <source>
        <strain evidence="2">LMG 25373</strain>
    </source>
</reference>
<dbReference type="EMBL" id="JAGMVS010000039">
    <property type="protein sequence ID" value="MCM2436739.1"/>
    <property type="molecule type" value="Genomic_DNA"/>
</dbReference>
<evidence type="ECO:0000313" key="2">
    <source>
        <dbReference type="EMBL" id="MCM2436739.1"/>
    </source>
</evidence>
<organism evidence="2 3">
    <name type="scientific">Periweissella beninensis</name>
    <dbReference type="NCBI Taxonomy" id="504936"/>
    <lineage>
        <taxon>Bacteria</taxon>
        <taxon>Bacillati</taxon>
        <taxon>Bacillota</taxon>
        <taxon>Bacilli</taxon>
        <taxon>Lactobacillales</taxon>
        <taxon>Lactobacillaceae</taxon>
        <taxon>Periweissella</taxon>
    </lineage>
</organism>
<feature type="transmembrane region" description="Helical" evidence="1">
    <location>
        <begin position="12"/>
        <end position="33"/>
    </location>
</feature>
<feature type="transmembrane region" description="Helical" evidence="1">
    <location>
        <begin position="45"/>
        <end position="66"/>
    </location>
</feature>
<sequence>MIRKIIHHPEAIGIATMATMVFLMSNYNMLWRFGFAHYTFKREMVIYPIVFCVVFIVKNMISAPIVAKIHQHSVWLQQRPRHISFPILVITINITIVMAIMTYFTRNYIPNHYFTSYIMNWLHTVIVAIPLFFFVVRPIIKKVIVLLRNVYQLEAN</sequence>
<accession>A0ABT0VFW6</accession>
<protein>
    <recommendedName>
        <fullName evidence="4">DUF2798 domain-containing protein</fullName>
    </recommendedName>
</protein>